<evidence type="ECO:0000256" key="2">
    <source>
        <dbReference type="ARBA" id="ARBA00022670"/>
    </source>
</evidence>
<evidence type="ECO:0000256" key="1">
    <source>
        <dbReference type="ARBA" id="ARBA00011073"/>
    </source>
</evidence>
<organism evidence="11 12">
    <name type="scientific">Flavobacterium aurantiibacter</name>
    <dbReference type="NCBI Taxonomy" id="2023067"/>
    <lineage>
        <taxon>Bacteria</taxon>
        <taxon>Pseudomonadati</taxon>
        <taxon>Bacteroidota</taxon>
        <taxon>Flavobacteriia</taxon>
        <taxon>Flavobacteriales</taxon>
        <taxon>Flavobacteriaceae</taxon>
        <taxon>Flavobacterium</taxon>
    </lineage>
</organism>
<feature type="signal peptide" evidence="8">
    <location>
        <begin position="1"/>
        <end position="18"/>
    </location>
</feature>
<dbReference type="Pfam" id="PF00082">
    <property type="entry name" value="Peptidase_S8"/>
    <property type="match status" value="1"/>
</dbReference>
<dbReference type="InterPro" id="IPR026444">
    <property type="entry name" value="Secre_tail"/>
</dbReference>
<dbReference type="GO" id="GO:0004252">
    <property type="term" value="F:serine-type endopeptidase activity"/>
    <property type="evidence" value="ECO:0007669"/>
    <property type="project" value="UniProtKB-UniRule"/>
</dbReference>
<comment type="caution">
    <text evidence="11">The sequence shown here is derived from an EMBL/GenBank/DDBJ whole genome shotgun (WGS) entry which is preliminary data.</text>
</comment>
<dbReference type="PROSITE" id="PS00138">
    <property type="entry name" value="SUBTILASE_SER"/>
    <property type="match status" value="1"/>
</dbReference>
<dbReference type="GO" id="GO:0006508">
    <property type="term" value="P:proteolysis"/>
    <property type="evidence" value="ECO:0007669"/>
    <property type="project" value="UniProtKB-KW"/>
</dbReference>
<evidence type="ECO:0000256" key="3">
    <source>
        <dbReference type="ARBA" id="ARBA00022729"/>
    </source>
</evidence>
<dbReference type="EMBL" id="NOXX01000154">
    <property type="protein sequence ID" value="OYQ46919.1"/>
    <property type="molecule type" value="Genomic_DNA"/>
</dbReference>
<evidence type="ECO:0000259" key="10">
    <source>
        <dbReference type="Pfam" id="PF18962"/>
    </source>
</evidence>
<evidence type="ECO:0000256" key="7">
    <source>
        <dbReference type="PROSITE-ProRule" id="PRU01240"/>
    </source>
</evidence>
<dbReference type="Pfam" id="PF18962">
    <property type="entry name" value="Por_Secre_tail"/>
    <property type="match status" value="1"/>
</dbReference>
<evidence type="ECO:0000259" key="9">
    <source>
        <dbReference type="Pfam" id="PF00082"/>
    </source>
</evidence>
<dbReference type="NCBIfam" id="TIGR04183">
    <property type="entry name" value="Por_Secre_tail"/>
    <property type="match status" value="1"/>
</dbReference>
<proteinExistence type="inferred from homology"/>
<sequence>MKKVILAFLVFSFCNAFAQEDAWVYFADKPDTESFFTNPLSFFTERAINRRLQQNIALDSKDVPISESYVATVENSSGIVVLAKSRWFNAVHVRGSVDDINALQNLTFVSEIDFANSNLNASGRFQQSLVNKHNTEALTDFSYGFANAQIQQINGQVVHQSDFTGTGKIIAVLDSGFPGVFTAAPFERLVNNNRILGTYNYVTRETNVANNSSHGTAVLSTMGGFIENQYAGTAPDAEYYLFVTEDVASENPVEESLWVEAAEEADRLGVDVINTSLGYFQYDNASYSYTFADMNGETAFISRGADIAFSRGMIVVVSAGNSGGSSTPNISAPADAQHAFTIGAVDNQGNLASFSSVGPTADNRIKPDVVARGVTAAVIGPTGSVSGANGTSFSAPIVSGMITSLWQALPNFTNQQIMDLIRNTASSAANPQNTIGYGIPNFGNALQNGLTTTDFTKNTVQVFPNPFSNQLSMSQIEETTHLDVFTVEGKRIYQALVTENTSLDTANWSKGIYLFVFHQNGSTTIKKLIKN</sequence>
<protein>
    <submittedName>
        <fullName evidence="11">Peptidase S8</fullName>
    </submittedName>
</protein>
<dbReference type="Proteomes" id="UP000216035">
    <property type="component" value="Unassembled WGS sequence"/>
</dbReference>
<dbReference type="CDD" id="cd07493">
    <property type="entry name" value="Peptidases_S8_9"/>
    <property type="match status" value="1"/>
</dbReference>
<feature type="active site" description="Charge relay system" evidence="6 7">
    <location>
        <position position="214"/>
    </location>
</feature>
<feature type="active site" description="Charge relay system" evidence="6 7">
    <location>
        <position position="174"/>
    </location>
</feature>
<feature type="active site" description="Charge relay system" evidence="6 7">
    <location>
        <position position="392"/>
    </location>
</feature>
<keyword evidence="2 7" id="KW-0645">Protease</keyword>
<evidence type="ECO:0000256" key="4">
    <source>
        <dbReference type="ARBA" id="ARBA00022801"/>
    </source>
</evidence>
<feature type="domain" description="Peptidase S8/S53" evidence="9">
    <location>
        <begin position="165"/>
        <end position="438"/>
    </location>
</feature>
<dbReference type="RefSeq" id="WP_094485418.1">
    <property type="nucleotide sequence ID" value="NZ_NOXX01000154.1"/>
</dbReference>
<dbReference type="Gene3D" id="3.40.50.200">
    <property type="entry name" value="Peptidase S8/S53 domain"/>
    <property type="match status" value="1"/>
</dbReference>
<feature type="domain" description="Secretion system C-terminal sorting" evidence="10">
    <location>
        <begin position="462"/>
        <end position="529"/>
    </location>
</feature>
<comment type="similarity">
    <text evidence="1 7">Belongs to the peptidase S8 family.</text>
</comment>
<dbReference type="PROSITE" id="PS51892">
    <property type="entry name" value="SUBTILASE"/>
    <property type="match status" value="1"/>
</dbReference>
<keyword evidence="12" id="KW-1185">Reference proteome</keyword>
<dbReference type="PANTHER" id="PTHR43806">
    <property type="entry name" value="PEPTIDASE S8"/>
    <property type="match status" value="1"/>
</dbReference>
<keyword evidence="4 7" id="KW-0378">Hydrolase</keyword>
<feature type="chain" id="PRO_5012603823" evidence="8">
    <location>
        <begin position="19"/>
        <end position="531"/>
    </location>
</feature>
<dbReference type="InterPro" id="IPR015500">
    <property type="entry name" value="Peptidase_S8_subtilisin-rel"/>
</dbReference>
<keyword evidence="5 7" id="KW-0720">Serine protease</keyword>
<reference evidence="11 12" key="1">
    <citation type="submission" date="2017-07" db="EMBL/GenBank/DDBJ databases">
        <title>Flavobacterium cyanobacteriorum sp. nov., isolated from cyanobacterial aggregates in a eutrophic lake.</title>
        <authorList>
            <person name="Cai H."/>
        </authorList>
    </citation>
    <scope>NUCLEOTIDE SEQUENCE [LARGE SCALE GENOMIC DNA]</scope>
    <source>
        <strain evidence="11 12">TH167</strain>
    </source>
</reference>
<dbReference type="AlphaFoldDB" id="A0A255ZZU8"/>
<dbReference type="InterPro" id="IPR050131">
    <property type="entry name" value="Peptidase_S8_subtilisin-like"/>
</dbReference>
<dbReference type="PANTHER" id="PTHR43806:SF67">
    <property type="entry name" value="EGF-LIKE DOMAIN-CONTAINING PROTEIN"/>
    <property type="match status" value="1"/>
</dbReference>
<gene>
    <name evidence="11" type="ORF">CHX27_03690</name>
</gene>
<evidence type="ECO:0000256" key="6">
    <source>
        <dbReference type="PIRSR" id="PIRSR615500-1"/>
    </source>
</evidence>
<dbReference type="InterPro" id="IPR000209">
    <property type="entry name" value="Peptidase_S8/S53_dom"/>
</dbReference>
<dbReference type="PRINTS" id="PR00723">
    <property type="entry name" value="SUBTILISIN"/>
</dbReference>
<evidence type="ECO:0000313" key="12">
    <source>
        <dbReference type="Proteomes" id="UP000216035"/>
    </source>
</evidence>
<evidence type="ECO:0000256" key="8">
    <source>
        <dbReference type="SAM" id="SignalP"/>
    </source>
</evidence>
<evidence type="ECO:0000256" key="5">
    <source>
        <dbReference type="ARBA" id="ARBA00022825"/>
    </source>
</evidence>
<dbReference type="OrthoDB" id="1407599at2"/>
<dbReference type="InterPro" id="IPR023828">
    <property type="entry name" value="Peptidase_S8_Ser-AS"/>
</dbReference>
<name>A0A255ZZU8_9FLAO</name>
<accession>A0A255ZZU8</accession>
<dbReference type="InterPro" id="IPR017317">
    <property type="entry name" value="Pept_S8_subtilisin_bacteroid-2"/>
</dbReference>
<dbReference type="InterPro" id="IPR036852">
    <property type="entry name" value="Peptidase_S8/S53_dom_sf"/>
</dbReference>
<evidence type="ECO:0000313" key="11">
    <source>
        <dbReference type="EMBL" id="OYQ46919.1"/>
    </source>
</evidence>
<keyword evidence="3 8" id="KW-0732">Signal</keyword>
<dbReference type="SUPFAM" id="SSF52743">
    <property type="entry name" value="Subtilisin-like"/>
    <property type="match status" value="1"/>
</dbReference>
<dbReference type="PIRSF" id="PIRSF037903">
    <property type="entry name" value="Subtilisin_rel_GFO_2223"/>
    <property type="match status" value="1"/>
</dbReference>